<name>A0A806KJU2_9BACT</name>
<dbReference type="InterPro" id="IPR013321">
    <property type="entry name" value="Arc_rbn_hlx_hlx"/>
</dbReference>
<evidence type="ECO:0000256" key="1">
    <source>
        <dbReference type="ARBA" id="ARBA00010562"/>
    </source>
</evidence>
<dbReference type="Pfam" id="PF04221">
    <property type="entry name" value="RelB"/>
    <property type="match status" value="1"/>
</dbReference>
<dbReference type="PANTHER" id="PTHR38781:SF1">
    <property type="entry name" value="ANTITOXIN DINJ-RELATED"/>
    <property type="match status" value="1"/>
</dbReference>
<proteinExistence type="inferred from homology"/>
<dbReference type="AlphaFoldDB" id="A0A806KJU2"/>
<protein>
    <recommendedName>
        <fullName evidence="4">Addiction module antitoxin, RelB/DinJ family</fullName>
    </recommendedName>
</protein>
<reference evidence="3" key="1">
    <citation type="submission" date="2012-03" db="EMBL/GenBank/DDBJ databases">
        <title>Functional metagenomics reveals considerable lignocellulase gene clusters in the gut microbiome of a wood-feeding higher termite.</title>
        <authorList>
            <person name="Liu N."/>
        </authorList>
    </citation>
    <scope>NUCLEOTIDE SEQUENCE</scope>
</reference>
<dbReference type="InterPro" id="IPR007337">
    <property type="entry name" value="RelB/DinJ"/>
</dbReference>
<dbReference type="PANTHER" id="PTHR38781">
    <property type="entry name" value="ANTITOXIN DINJ-RELATED"/>
    <property type="match status" value="1"/>
</dbReference>
<evidence type="ECO:0008006" key="4">
    <source>
        <dbReference type="Google" id="ProtNLM"/>
    </source>
</evidence>
<dbReference type="Gene3D" id="1.10.1220.10">
    <property type="entry name" value="Met repressor-like"/>
    <property type="match status" value="1"/>
</dbReference>
<organism evidence="3">
    <name type="scientific">uncultured bacterium contig00001</name>
    <dbReference type="NCBI Taxonomy" id="1181493"/>
    <lineage>
        <taxon>Bacteria</taxon>
        <taxon>environmental samples</taxon>
    </lineage>
</organism>
<evidence type="ECO:0000256" key="2">
    <source>
        <dbReference type="ARBA" id="ARBA00022649"/>
    </source>
</evidence>
<accession>A0A806KJU2</accession>
<dbReference type="GO" id="GO:0006351">
    <property type="term" value="P:DNA-templated transcription"/>
    <property type="evidence" value="ECO:0007669"/>
    <property type="project" value="TreeGrafter"/>
</dbReference>
<sequence length="101" mass="11501">MAKTSSIYTRVEPDIKEKAEQVLSSLGIPMANAINLFLYQVVLQRGIPFDVKMPKNRPLDYPSLSQGQFDAEMEKAVFSLDAGRVHTSRQVREKVQRLYSQ</sequence>
<evidence type="ECO:0000313" key="3">
    <source>
        <dbReference type="EMBL" id="AGS53280.1"/>
    </source>
</evidence>
<keyword evidence="2" id="KW-1277">Toxin-antitoxin system</keyword>
<dbReference type="EMBL" id="JQ844228">
    <property type="protein sequence ID" value="AGS53280.1"/>
    <property type="molecule type" value="Genomic_DNA"/>
</dbReference>
<comment type="similarity">
    <text evidence="1">Belongs to the RelB/DinJ antitoxin family.</text>
</comment>
<dbReference type="NCBIfam" id="TIGR02384">
    <property type="entry name" value="RelB_DinJ"/>
    <property type="match status" value="1"/>
</dbReference>
<dbReference type="GO" id="GO:0006355">
    <property type="term" value="P:regulation of DNA-templated transcription"/>
    <property type="evidence" value="ECO:0007669"/>
    <property type="project" value="InterPro"/>
</dbReference>